<protein>
    <submittedName>
        <fullName evidence="2">Uncharacterized protein</fullName>
    </submittedName>
</protein>
<reference evidence="2" key="1">
    <citation type="submission" date="2021-02" db="EMBL/GenBank/DDBJ databases">
        <authorList>
            <person name="Nowell W R."/>
        </authorList>
    </citation>
    <scope>NUCLEOTIDE SEQUENCE</scope>
</reference>
<proteinExistence type="predicted"/>
<evidence type="ECO:0000313" key="1">
    <source>
        <dbReference type="EMBL" id="CAF1185456.1"/>
    </source>
</evidence>
<dbReference type="Proteomes" id="UP000663864">
    <property type="component" value="Unassembled WGS sequence"/>
</dbReference>
<dbReference type="Proteomes" id="UP000663854">
    <property type="component" value="Unassembled WGS sequence"/>
</dbReference>
<accession>A0A815N732</accession>
<evidence type="ECO:0000313" key="5">
    <source>
        <dbReference type="Proteomes" id="UP000663854"/>
    </source>
</evidence>
<comment type="caution">
    <text evidence="2">The sequence shown here is derived from an EMBL/GenBank/DDBJ whole genome shotgun (WGS) entry which is preliminary data.</text>
</comment>
<evidence type="ECO:0000313" key="6">
    <source>
        <dbReference type="Proteomes" id="UP000663870"/>
    </source>
</evidence>
<sequence length="111" mass="13076">MDTEDDTLSHTRATLQVEFIRQKLPFITFSLFKNIQQLCSIIFTSYNYIYSRGSALEEPISPTIQHEKISNNEELIVHVEEDLTELNENKLFYDEYINHKEDAESMQKISI</sequence>
<evidence type="ECO:0000313" key="3">
    <source>
        <dbReference type="EMBL" id="CAF1631828.1"/>
    </source>
</evidence>
<dbReference type="AlphaFoldDB" id="A0A815N732"/>
<dbReference type="EMBL" id="CAJNOH010006298">
    <property type="protein sequence ID" value="CAF1428091.1"/>
    <property type="molecule type" value="Genomic_DNA"/>
</dbReference>
<evidence type="ECO:0000313" key="2">
    <source>
        <dbReference type="EMBL" id="CAF1428091.1"/>
    </source>
</evidence>
<keyword evidence="6" id="KW-1185">Reference proteome</keyword>
<dbReference type="EMBL" id="CAJNOL010007861">
    <property type="protein sequence ID" value="CAF1631828.1"/>
    <property type="molecule type" value="Genomic_DNA"/>
</dbReference>
<name>A0A815N732_9BILA</name>
<dbReference type="Proteomes" id="UP000663836">
    <property type="component" value="Unassembled WGS sequence"/>
</dbReference>
<dbReference type="EMBL" id="CAJOBD010003075">
    <property type="protein sequence ID" value="CAF3926945.1"/>
    <property type="molecule type" value="Genomic_DNA"/>
</dbReference>
<dbReference type="EMBL" id="CAJNOT010001342">
    <property type="protein sequence ID" value="CAF1185456.1"/>
    <property type="molecule type" value="Genomic_DNA"/>
</dbReference>
<dbReference type="Proteomes" id="UP000663870">
    <property type="component" value="Unassembled WGS sequence"/>
</dbReference>
<gene>
    <name evidence="4" type="ORF">JBS370_LOCUS22239</name>
    <name evidence="3" type="ORF">JXQ802_LOCUS51905</name>
    <name evidence="2" type="ORF">PYM288_LOCUS35640</name>
    <name evidence="1" type="ORF">ZHD862_LOCUS21998</name>
</gene>
<organism evidence="2 5">
    <name type="scientific">Rotaria sordida</name>
    <dbReference type="NCBI Taxonomy" id="392033"/>
    <lineage>
        <taxon>Eukaryota</taxon>
        <taxon>Metazoa</taxon>
        <taxon>Spiralia</taxon>
        <taxon>Gnathifera</taxon>
        <taxon>Rotifera</taxon>
        <taxon>Eurotatoria</taxon>
        <taxon>Bdelloidea</taxon>
        <taxon>Philodinida</taxon>
        <taxon>Philodinidae</taxon>
        <taxon>Rotaria</taxon>
    </lineage>
</organism>
<evidence type="ECO:0000313" key="4">
    <source>
        <dbReference type="EMBL" id="CAF3926945.1"/>
    </source>
</evidence>